<evidence type="ECO:0000256" key="1">
    <source>
        <dbReference type="ARBA" id="ARBA00001961"/>
    </source>
</evidence>
<dbReference type="Gene3D" id="2.60.120.620">
    <property type="entry name" value="q2cbj1_9rhob like domain"/>
    <property type="match status" value="1"/>
</dbReference>
<name>A0AAV9G3B5_9PEZI</name>
<proteinExistence type="predicted"/>
<feature type="domain" description="Prolyl 4-hydroxylase alpha subunit" evidence="7">
    <location>
        <begin position="64"/>
        <end position="267"/>
    </location>
</feature>
<organism evidence="8 9">
    <name type="scientific">Podospora aff. communis PSN243</name>
    <dbReference type="NCBI Taxonomy" id="3040156"/>
    <lineage>
        <taxon>Eukaryota</taxon>
        <taxon>Fungi</taxon>
        <taxon>Dikarya</taxon>
        <taxon>Ascomycota</taxon>
        <taxon>Pezizomycotina</taxon>
        <taxon>Sordariomycetes</taxon>
        <taxon>Sordariomycetidae</taxon>
        <taxon>Sordariales</taxon>
        <taxon>Podosporaceae</taxon>
        <taxon>Podospora</taxon>
    </lineage>
</organism>
<comment type="cofactor">
    <cofactor evidence="1">
        <name>L-ascorbate</name>
        <dbReference type="ChEBI" id="CHEBI:38290"/>
    </cofactor>
</comment>
<evidence type="ECO:0000256" key="5">
    <source>
        <dbReference type="ARBA" id="ARBA00023004"/>
    </source>
</evidence>
<evidence type="ECO:0000313" key="9">
    <source>
        <dbReference type="Proteomes" id="UP001321760"/>
    </source>
</evidence>
<sequence>MTVLSVLLPASMLLLSLGQIGQYLSHHGIFAKLIPRFNGNPNTTVAALHDCSHNYTINIMSLNPVVVYLDGFIKESEVQHLLDITKNQFDDSRVYLNGQAVVNKSYRFSQSALVDVDDPVSQCLSQRLKALMGNVQHEDTERLHLVKYGVGGHFNLHNDWLAQPLEGTAKDGSPRLYNRAGSVFAYLDDDCTGGETYFPEVEGVPDNADGTKFSRSSTGKGLLVKPRRGSAVFWISAHMNGTGDERMRHASLPVTSGTKVGLNMFSIYYLDKPLVGVMKG</sequence>
<keyword evidence="3" id="KW-0223">Dioxygenase</keyword>
<dbReference type="InterPro" id="IPR006620">
    <property type="entry name" value="Pro_4_hyd_alph"/>
</dbReference>
<dbReference type="GO" id="GO:0005783">
    <property type="term" value="C:endoplasmic reticulum"/>
    <property type="evidence" value="ECO:0007669"/>
    <property type="project" value="TreeGrafter"/>
</dbReference>
<dbReference type="PANTHER" id="PTHR10869">
    <property type="entry name" value="PROLYL 4-HYDROXYLASE ALPHA SUBUNIT"/>
    <property type="match status" value="1"/>
</dbReference>
<dbReference type="GO" id="GO:0031418">
    <property type="term" value="F:L-ascorbic acid binding"/>
    <property type="evidence" value="ECO:0007669"/>
    <property type="project" value="InterPro"/>
</dbReference>
<evidence type="ECO:0000256" key="4">
    <source>
        <dbReference type="ARBA" id="ARBA00023002"/>
    </source>
</evidence>
<dbReference type="AlphaFoldDB" id="A0AAV9G3B5"/>
<gene>
    <name evidence="8" type="ORF">QBC34DRAFT_432031</name>
</gene>
<dbReference type="InterPro" id="IPR045054">
    <property type="entry name" value="P4HA-like"/>
</dbReference>
<dbReference type="EMBL" id="MU866045">
    <property type="protein sequence ID" value="KAK4441928.1"/>
    <property type="molecule type" value="Genomic_DNA"/>
</dbReference>
<dbReference type="SMART" id="SM00702">
    <property type="entry name" value="P4Hc"/>
    <property type="match status" value="1"/>
</dbReference>
<protein>
    <submittedName>
        <fullName evidence="8">2og-fe oxygenase family</fullName>
    </submittedName>
</protein>
<dbReference type="PANTHER" id="PTHR10869:SF246">
    <property type="entry name" value="TRANSMEMBRANE PROLYL 4-HYDROXYLASE"/>
    <property type="match status" value="1"/>
</dbReference>
<evidence type="ECO:0000313" key="8">
    <source>
        <dbReference type="EMBL" id="KAK4441928.1"/>
    </source>
</evidence>
<keyword evidence="4" id="KW-0560">Oxidoreductase</keyword>
<keyword evidence="9" id="KW-1185">Reference proteome</keyword>
<reference evidence="8" key="2">
    <citation type="submission" date="2023-05" db="EMBL/GenBank/DDBJ databases">
        <authorList>
            <consortium name="Lawrence Berkeley National Laboratory"/>
            <person name="Steindorff A."/>
            <person name="Hensen N."/>
            <person name="Bonometti L."/>
            <person name="Westerberg I."/>
            <person name="Brannstrom I.O."/>
            <person name="Guillou S."/>
            <person name="Cros-Aarteil S."/>
            <person name="Calhoun S."/>
            <person name="Haridas S."/>
            <person name="Kuo A."/>
            <person name="Mondo S."/>
            <person name="Pangilinan J."/>
            <person name="Riley R."/>
            <person name="Labutti K."/>
            <person name="Andreopoulos B."/>
            <person name="Lipzen A."/>
            <person name="Chen C."/>
            <person name="Yanf M."/>
            <person name="Daum C."/>
            <person name="Ng V."/>
            <person name="Clum A."/>
            <person name="Ohm R."/>
            <person name="Martin F."/>
            <person name="Silar P."/>
            <person name="Natvig D."/>
            <person name="Lalanne C."/>
            <person name="Gautier V."/>
            <person name="Ament-Velasquez S.L."/>
            <person name="Kruys A."/>
            <person name="Hutchinson M.I."/>
            <person name="Powell A.J."/>
            <person name="Barry K."/>
            <person name="Miller A.N."/>
            <person name="Grigoriev I.V."/>
            <person name="Debuchy R."/>
            <person name="Gladieux P."/>
            <person name="Thoren M.H."/>
            <person name="Johannesson H."/>
        </authorList>
    </citation>
    <scope>NUCLEOTIDE SEQUENCE</scope>
    <source>
        <strain evidence="8">PSN243</strain>
    </source>
</reference>
<dbReference type="GO" id="GO:0004656">
    <property type="term" value="F:procollagen-proline 4-dioxygenase activity"/>
    <property type="evidence" value="ECO:0007669"/>
    <property type="project" value="TreeGrafter"/>
</dbReference>
<reference evidence="8" key="1">
    <citation type="journal article" date="2023" name="Mol. Phylogenet. Evol.">
        <title>Genome-scale phylogeny and comparative genomics of the fungal order Sordariales.</title>
        <authorList>
            <person name="Hensen N."/>
            <person name="Bonometti L."/>
            <person name="Westerberg I."/>
            <person name="Brannstrom I.O."/>
            <person name="Guillou S."/>
            <person name="Cros-Aarteil S."/>
            <person name="Calhoun S."/>
            <person name="Haridas S."/>
            <person name="Kuo A."/>
            <person name="Mondo S."/>
            <person name="Pangilinan J."/>
            <person name="Riley R."/>
            <person name="LaButti K."/>
            <person name="Andreopoulos B."/>
            <person name="Lipzen A."/>
            <person name="Chen C."/>
            <person name="Yan M."/>
            <person name="Daum C."/>
            <person name="Ng V."/>
            <person name="Clum A."/>
            <person name="Steindorff A."/>
            <person name="Ohm R.A."/>
            <person name="Martin F."/>
            <person name="Silar P."/>
            <person name="Natvig D.O."/>
            <person name="Lalanne C."/>
            <person name="Gautier V."/>
            <person name="Ament-Velasquez S.L."/>
            <person name="Kruys A."/>
            <person name="Hutchinson M.I."/>
            <person name="Powell A.J."/>
            <person name="Barry K."/>
            <person name="Miller A.N."/>
            <person name="Grigoriev I.V."/>
            <person name="Debuchy R."/>
            <person name="Gladieux P."/>
            <person name="Hiltunen Thoren M."/>
            <person name="Johannesson H."/>
        </authorList>
    </citation>
    <scope>NUCLEOTIDE SEQUENCE</scope>
    <source>
        <strain evidence="8">PSN243</strain>
    </source>
</reference>
<dbReference type="Pfam" id="PF13640">
    <property type="entry name" value="2OG-FeII_Oxy_3"/>
    <property type="match status" value="1"/>
</dbReference>
<keyword evidence="5" id="KW-0408">Iron</keyword>
<dbReference type="Proteomes" id="UP001321760">
    <property type="component" value="Unassembled WGS sequence"/>
</dbReference>
<evidence type="ECO:0000256" key="6">
    <source>
        <dbReference type="SAM" id="SignalP"/>
    </source>
</evidence>
<dbReference type="InterPro" id="IPR044862">
    <property type="entry name" value="Pro_4_hyd_alph_FE2OG_OXY"/>
</dbReference>
<keyword evidence="2" id="KW-0479">Metal-binding</keyword>
<evidence type="ECO:0000256" key="3">
    <source>
        <dbReference type="ARBA" id="ARBA00022964"/>
    </source>
</evidence>
<comment type="caution">
    <text evidence="8">The sequence shown here is derived from an EMBL/GenBank/DDBJ whole genome shotgun (WGS) entry which is preliminary data.</text>
</comment>
<evidence type="ECO:0000256" key="2">
    <source>
        <dbReference type="ARBA" id="ARBA00022723"/>
    </source>
</evidence>
<feature type="signal peptide" evidence="6">
    <location>
        <begin position="1"/>
        <end position="18"/>
    </location>
</feature>
<evidence type="ECO:0000259" key="7">
    <source>
        <dbReference type="SMART" id="SM00702"/>
    </source>
</evidence>
<feature type="chain" id="PRO_5043474224" evidence="6">
    <location>
        <begin position="19"/>
        <end position="280"/>
    </location>
</feature>
<accession>A0AAV9G3B5</accession>
<keyword evidence="6" id="KW-0732">Signal</keyword>
<dbReference type="GO" id="GO:0005506">
    <property type="term" value="F:iron ion binding"/>
    <property type="evidence" value="ECO:0007669"/>
    <property type="project" value="InterPro"/>
</dbReference>